<feature type="transmembrane region" description="Helical" evidence="1">
    <location>
        <begin position="31"/>
        <end position="51"/>
    </location>
</feature>
<accession>A0ABW5Q7Y3</accession>
<sequence>MESLIPLVLGFILNLIIYKMSTILNENQKRSVIISLIYGTSTVIIGLLLSLETLYEVGLGMLVATVFLLAFAFGKKKAKEAGS</sequence>
<dbReference type="RefSeq" id="WP_054752209.1">
    <property type="nucleotide sequence ID" value="NZ_JBHUMZ010000011.1"/>
</dbReference>
<keyword evidence="1" id="KW-1133">Transmembrane helix</keyword>
<protein>
    <submittedName>
        <fullName evidence="2">Uncharacterized protein</fullName>
    </submittedName>
</protein>
<comment type="caution">
    <text evidence="2">The sequence shown here is derived from an EMBL/GenBank/DDBJ whole genome shotgun (WGS) entry which is preliminary data.</text>
</comment>
<proteinExistence type="predicted"/>
<evidence type="ECO:0000256" key="1">
    <source>
        <dbReference type="SAM" id="Phobius"/>
    </source>
</evidence>
<organism evidence="2 3">
    <name type="scientific">Piscibacillus salipiscarius</name>
    <dbReference type="NCBI Taxonomy" id="299480"/>
    <lineage>
        <taxon>Bacteria</taxon>
        <taxon>Bacillati</taxon>
        <taxon>Bacillota</taxon>
        <taxon>Bacilli</taxon>
        <taxon>Bacillales</taxon>
        <taxon>Bacillaceae</taxon>
        <taxon>Piscibacillus</taxon>
    </lineage>
</organism>
<evidence type="ECO:0000313" key="2">
    <source>
        <dbReference type="EMBL" id="MFD2637826.1"/>
    </source>
</evidence>
<evidence type="ECO:0000313" key="3">
    <source>
        <dbReference type="Proteomes" id="UP001597452"/>
    </source>
</evidence>
<gene>
    <name evidence="2" type="ORF">ACFSW4_02915</name>
</gene>
<dbReference type="Proteomes" id="UP001597452">
    <property type="component" value="Unassembled WGS sequence"/>
</dbReference>
<keyword evidence="1" id="KW-0472">Membrane</keyword>
<feature type="transmembrane region" description="Helical" evidence="1">
    <location>
        <begin position="57"/>
        <end position="74"/>
    </location>
</feature>
<feature type="transmembrane region" description="Helical" evidence="1">
    <location>
        <begin position="6"/>
        <end position="24"/>
    </location>
</feature>
<name>A0ABW5Q7Y3_9BACI</name>
<keyword evidence="1" id="KW-0812">Transmembrane</keyword>
<reference evidence="3" key="1">
    <citation type="journal article" date="2019" name="Int. J. Syst. Evol. Microbiol.">
        <title>The Global Catalogue of Microorganisms (GCM) 10K type strain sequencing project: providing services to taxonomists for standard genome sequencing and annotation.</title>
        <authorList>
            <consortium name="The Broad Institute Genomics Platform"/>
            <consortium name="The Broad Institute Genome Sequencing Center for Infectious Disease"/>
            <person name="Wu L."/>
            <person name="Ma J."/>
        </authorList>
    </citation>
    <scope>NUCLEOTIDE SEQUENCE [LARGE SCALE GENOMIC DNA]</scope>
    <source>
        <strain evidence="3">TISTR 1571</strain>
    </source>
</reference>
<dbReference type="EMBL" id="JBHUMZ010000011">
    <property type="protein sequence ID" value="MFD2637826.1"/>
    <property type="molecule type" value="Genomic_DNA"/>
</dbReference>
<keyword evidence="3" id="KW-1185">Reference proteome</keyword>